<gene>
    <name evidence="2" type="ORF">EVAR_69112_1</name>
</gene>
<keyword evidence="3" id="KW-1185">Reference proteome</keyword>
<reference evidence="2 3" key="1">
    <citation type="journal article" date="2019" name="Commun. Biol.">
        <title>The bagworm genome reveals a unique fibroin gene that provides high tensile strength.</title>
        <authorList>
            <person name="Kono N."/>
            <person name="Nakamura H."/>
            <person name="Ohtoshi R."/>
            <person name="Tomita M."/>
            <person name="Numata K."/>
            <person name="Arakawa K."/>
        </authorList>
    </citation>
    <scope>NUCLEOTIDE SEQUENCE [LARGE SCALE GENOMIC DNA]</scope>
</reference>
<name>A0A4C1SK78_EUMVA</name>
<evidence type="ECO:0000313" key="3">
    <source>
        <dbReference type="Proteomes" id="UP000299102"/>
    </source>
</evidence>
<dbReference type="EMBL" id="BGZK01003564">
    <property type="protein sequence ID" value="GBP02593.1"/>
    <property type="molecule type" value="Genomic_DNA"/>
</dbReference>
<proteinExistence type="predicted"/>
<protein>
    <submittedName>
        <fullName evidence="2">Uncharacterized protein</fullName>
    </submittedName>
</protein>
<evidence type="ECO:0000256" key="1">
    <source>
        <dbReference type="SAM" id="MobiDB-lite"/>
    </source>
</evidence>
<organism evidence="2 3">
    <name type="scientific">Eumeta variegata</name>
    <name type="common">Bagworm moth</name>
    <name type="synonym">Eumeta japonica</name>
    <dbReference type="NCBI Taxonomy" id="151549"/>
    <lineage>
        <taxon>Eukaryota</taxon>
        <taxon>Metazoa</taxon>
        <taxon>Ecdysozoa</taxon>
        <taxon>Arthropoda</taxon>
        <taxon>Hexapoda</taxon>
        <taxon>Insecta</taxon>
        <taxon>Pterygota</taxon>
        <taxon>Neoptera</taxon>
        <taxon>Endopterygota</taxon>
        <taxon>Lepidoptera</taxon>
        <taxon>Glossata</taxon>
        <taxon>Ditrysia</taxon>
        <taxon>Tineoidea</taxon>
        <taxon>Psychidae</taxon>
        <taxon>Oiketicinae</taxon>
        <taxon>Eumeta</taxon>
    </lineage>
</organism>
<sequence length="122" mass="13381">MPSLSEAMRPQIMRDAITKKRDSPPRPPAGAEVGTRRNTDPVMAAPCRAAGARGLLGLRRLVFILLKDVVNAYLQPHAVRKGGRGQREGRAYAPAFAHLFNLDELLLNPELILDNSSTPMIK</sequence>
<accession>A0A4C1SK78</accession>
<dbReference type="AlphaFoldDB" id="A0A4C1SK78"/>
<dbReference type="Proteomes" id="UP000299102">
    <property type="component" value="Unassembled WGS sequence"/>
</dbReference>
<comment type="caution">
    <text evidence="2">The sequence shown here is derived from an EMBL/GenBank/DDBJ whole genome shotgun (WGS) entry which is preliminary data.</text>
</comment>
<feature type="region of interest" description="Disordered" evidence="1">
    <location>
        <begin position="1"/>
        <end position="40"/>
    </location>
</feature>
<evidence type="ECO:0000313" key="2">
    <source>
        <dbReference type="EMBL" id="GBP02593.1"/>
    </source>
</evidence>